<dbReference type="NCBIfam" id="TIGR03919">
    <property type="entry name" value="T7SS_EccB"/>
    <property type="match status" value="1"/>
</dbReference>
<dbReference type="RefSeq" id="WP_344278833.1">
    <property type="nucleotide sequence ID" value="NZ_BAAAHV010000015.1"/>
</dbReference>
<dbReference type="Proteomes" id="UP001597542">
    <property type="component" value="Unassembled WGS sequence"/>
</dbReference>
<evidence type="ECO:0000313" key="11">
    <source>
        <dbReference type="EMBL" id="MFD2485340.1"/>
    </source>
</evidence>
<evidence type="ECO:0000256" key="9">
    <source>
        <dbReference type="ARBA" id="ARBA00023136"/>
    </source>
</evidence>
<dbReference type="PANTHER" id="PTHR40765">
    <property type="entry name" value="ESX-2 SECRETION SYSTEM ATPASE ECCB2"/>
    <property type="match status" value="1"/>
</dbReference>
<evidence type="ECO:0000313" key="12">
    <source>
        <dbReference type="Proteomes" id="UP001597542"/>
    </source>
</evidence>
<comment type="subcellular location">
    <subcellularLocation>
        <location evidence="1">Cell membrane</location>
        <topology evidence="1">Single-pass membrane protein</topology>
    </subcellularLocation>
</comment>
<evidence type="ECO:0000256" key="6">
    <source>
        <dbReference type="ARBA" id="ARBA00022801"/>
    </source>
</evidence>
<comment type="caution">
    <text evidence="11">The sequence shown here is derived from an EMBL/GenBank/DDBJ whole genome shotgun (WGS) entry which is preliminary data.</text>
</comment>
<keyword evidence="8 10" id="KW-1133">Transmembrane helix</keyword>
<keyword evidence="12" id="KW-1185">Reference proteome</keyword>
<evidence type="ECO:0000256" key="8">
    <source>
        <dbReference type="ARBA" id="ARBA00022989"/>
    </source>
</evidence>
<dbReference type="InterPro" id="IPR044857">
    <property type="entry name" value="T7SS_EccB_R1"/>
</dbReference>
<feature type="transmembrane region" description="Helical" evidence="10">
    <location>
        <begin position="41"/>
        <end position="61"/>
    </location>
</feature>
<sequence length="471" mass="47549">MQNKRDQLHAYRYLAARLVSALVRAEPDAPETPVRRATTGTVIGAILAVVLVAGFAVYGLISGGGNKAWAAPGVVVVEKETGNRYVYLDGTLRPVLNYVSAMLANGKQAPVETVSRKSLAGVSHGQAIGIMGAPDALPTPAALSGGPWYSCAASHPQPDGSSAPAILLGLEPEQAAPVPEARAVLVRADGTDYLVWRDERMRVSGASALAALGFMSVQPVPVSPAWLNTLASGPDLAAHLPDGTGSPGRSVGGVPTRIGQVLVSDTTSGHKDQFVVRKDGLAAVSQTDAALLLADPAAAAAYPGGSPVPISVSSADIAQAQLAGSAATPGYPPLPPQPLDLLSAAGSTLCVQLSFSSDKGALAQLVTIPSGRTRLAPAELPAAVGNADRVAVPAGGGALALAQSAPGVSAAALFLVTDLGVKYPVPSADVAAMLGFAGVRPVPVPTSVLGLIPTGPVLDPVAARTEWRQTR</sequence>
<keyword evidence="5" id="KW-0547">Nucleotide-binding</keyword>
<dbReference type="Pfam" id="PF05108">
    <property type="entry name" value="T7SS_ESX1_EccB"/>
    <property type="match status" value="1"/>
</dbReference>
<evidence type="ECO:0000256" key="1">
    <source>
        <dbReference type="ARBA" id="ARBA00004162"/>
    </source>
</evidence>
<dbReference type="InterPro" id="IPR007795">
    <property type="entry name" value="T7SS_EccB"/>
</dbReference>
<evidence type="ECO:0000256" key="7">
    <source>
        <dbReference type="ARBA" id="ARBA00022840"/>
    </source>
</evidence>
<proteinExistence type="inferred from homology"/>
<accession>A0ABW5I941</accession>
<comment type="similarity">
    <text evidence="2">Belongs to the EccB family.</text>
</comment>
<evidence type="ECO:0000256" key="3">
    <source>
        <dbReference type="ARBA" id="ARBA00022475"/>
    </source>
</evidence>
<dbReference type="EMBL" id="JBHUKQ010000016">
    <property type="protein sequence ID" value="MFD2485340.1"/>
    <property type="molecule type" value="Genomic_DNA"/>
</dbReference>
<dbReference type="InterPro" id="IPR042485">
    <property type="entry name" value="T7SS_EccB_R3"/>
</dbReference>
<dbReference type="Gene3D" id="2.40.50.910">
    <property type="entry name" value="Type VII secretion system EccB, repeat 3 domain"/>
    <property type="match status" value="1"/>
</dbReference>
<name>A0ABW5I941_9PSEU</name>
<reference evidence="12" key="1">
    <citation type="journal article" date="2019" name="Int. J. Syst. Evol. Microbiol.">
        <title>The Global Catalogue of Microorganisms (GCM) 10K type strain sequencing project: providing services to taxonomists for standard genome sequencing and annotation.</title>
        <authorList>
            <consortium name="The Broad Institute Genomics Platform"/>
            <consortium name="The Broad Institute Genome Sequencing Center for Infectious Disease"/>
            <person name="Wu L."/>
            <person name="Ma J."/>
        </authorList>
    </citation>
    <scope>NUCLEOTIDE SEQUENCE [LARGE SCALE GENOMIC DNA]</scope>
    <source>
        <strain evidence="12">CGMCC 4.7638</strain>
    </source>
</reference>
<protein>
    <submittedName>
        <fullName evidence="11">Type VII secretion protein EccB</fullName>
    </submittedName>
</protein>
<organism evidence="11 12">
    <name type="scientific">Amycolatopsis albidoflavus</name>
    <dbReference type="NCBI Taxonomy" id="102226"/>
    <lineage>
        <taxon>Bacteria</taxon>
        <taxon>Bacillati</taxon>
        <taxon>Actinomycetota</taxon>
        <taxon>Actinomycetes</taxon>
        <taxon>Pseudonocardiales</taxon>
        <taxon>Pseudonocardiaceae</taxon>
        <taxon>Amycolatopsis</taxon>
    </lineage>
</organism>
<dbReference type="PANTHER" id="PTHR40765:SF2">
    <property type="entry name" value="ESX-2 SECRETION SYSTEM ATPASE ECCB2"/>
    <property type="match status" value="1"/>
</dbReference>
<keyword evidence="4 10" id="KW-0812">Transmembrane</keyword>
<evidence type="ECO:0000256" key="5">
    <source>
        <dbReference type="ARBA" id="ARBA00022741"/>
    </source>
</evidence>
<keyword evidence="7" id="KW-0067">ATP-binding</keyword>
<gene>
    <name evidence="11" type="primary">eccB</name>
    <name evidence="11" type="ORF">ACFSUT_34070</name>
</gene>
<keyword evidence="6" id="KW-0378">Hydrolase</keyword>
<evidence type="ECO:0000256" key="2">
    <source>
        <dbReference type="ARBA" id="ARBA00008149"/>
    </source>
</evidence>
<evidence type="ECO:0000256" key="10">
    <source>
        <dbReference type="SAM" id="Phobius"/>
    </source>
</evidence>
<dbReference type="Gene3D" id="3.30.2390.20">
    <property type="entry name" value="Type VII secretion system EccB, repeat 1 domain"/>
    <property type="match status" value="1"/>
</dbReference>
<keyword evidence="3" id="KW-1003">Cell membrane</keyword>
<evidence type="ECO:0000256" key="4">
    <source>
        <dbReference type="ARBA" id="ARBA00022692"/>
    </source>
</evidence>
<keyword evidence="9 10" id="KW-0472">Membrane</keyword>